<evidence type="ECO:0000313" key="2">
    <source>
        <dbReference type="EMBL" id="MBB1259264.1"/>
    </source>
</evidence>
<dbReference type="EMBL" id="VJYK02000564">
    <property type="protein sequence ID" value="MQS05405.1"/>
    <property type="molecule type" value="Genomic_DNA"/>
</dbReference>
<evidence type="ECO:0000313" key="3">
    <source>
        <dbReference type="EMBL" id="MQS05405.1"/>
    </source>
</evidence>
<evidence type="ECO:0000313" key="5">
    <source>
        <dbReference type="Proteomes" id="UP000517765"/>
    </source>
</evidence>
<dbReference type="EMBL" id="JABJWZ010000488">
    <property type="protein sequence ID" value="MBB1256867.1"/>
    <property type="molecule type" value="Genomic_DNA"/>
</dbReference>
<gene>
    <name evidence="3" type="ORF">FNX44_026955</name>
    <name evidence="1" type="ORF">H3146_26515</name>
    <name evidence="2" type="ORF">H3147_10490</name>
</gene>
<protein>
    <recommendedName>
        <fullName evidence="7">Lipoprotein</fullName>
    </recommendedName>
</protein>
<dbReference type="PROSITE" id="PS51257">
    <property type="entry name" value="PROKAR_LIPOPROTEIN"/>
    <property type="match status" value="1"/>
</dbReference>
<evidence type="ECO:0000313" key="6">
    <source>
        <dbReference type="Proteomes" id="UP000525686"/>
    </source>
</evidence>
<sequence>MIRGRTAMAGGLLAALLAASTGCGGSAEPAAPEVDAKQWAKVRPVVHEALLAEAREEGEEGRWICEQRPLEIEKRDGGELRVSLLSYCQQYLRKGDGLVEQTGWMAPAKVRVAADGDGYRVRGVWHAGLGSDYTGWLDQEFSAGARAEVHRRAGSGWPDLAGQARKEFGLPADAEVAEN</sequence>
<proteinExistence type="predicted"/>
<accession>A0A5P0YYN3</accession>
<dbReference type="EMBL" id="JABJXA010000048">
    <property type="protein sequence ID" value="MBB1259264.1"/>
    <property type="molecule type" value="Genomic_DNA"/>
</dbReference>
<reference evidence="5 6" key="2">
    <citation type="submission" date="2020-05" db="EMBL/GenBank/DDBJ databases">
        <title>Classification of alakaliphilic streptomycetes isolated from an alkaline soil next to Lonar Crater, India and a proposal for the recognition of Streptomyces alkaliterrae sp. nov.</title>
        <authorList>
            <person name="Golinska P."/>
        </authorList>
    </citation>
    <scope>NUCLEOTIDE SEQUENCE [LARGE SCALE GENOMIC DNA]</scope>
    <source>
        <strain evidence="6">OF3</strain>
        <strain evidence="5">OF8</strain>
    </source>
</reference>
<reference evidence="3 4" key="1">
    <citation type="submission" date="2019-10" db="EMBL/GenBank/DDBJ databases">
        <title>Streptomyces sp. nov., a novel actinobacterium isolated from alkaline environment.</title>
        <authorList>
            <person name="Golinska P."/>
        </authorList>
    </citation>
    <scope>NUCLEOTIDE SEQUENCE [LARGE SCALE GENOMIC DNA]</scope>
    <source>
        <strain evidence="3 4">OF1</strain>
    </source>
</reference>
<evidence type="ECO:0000313" key="1">
    <source>
        <dbReference type="EMBL" id="MBB1256867.1"/>
    </source>
</evidence>
<evidence type="ECO:0000313" key="4">
    <source>
        <dbReference type="Proteomes" id="UP000320857"/>
    </source>
</evidence>
<dbReference type="AlphaFoldDB" id="A0A5P0YYN3"/>
<evidence type="ECO:0008006" key="7">
    <source>
        <dbReference type="Google" id="ProtNLM"/>
    </source>
</evidence>
<dbReference type="OrthoDB" id="4293748at2"/>
<dbReference type="Proteomes" id="UP000525686">
    <property type="component" value="Unassembled WGS sequence"/>
</dbReference>
<dbReference type="Proteomes" id="UP000320857">
    <property type="component" value="Unassembled WGS sequence"/>
</dbReference>
<name>A0A5P0YYN3_9ACTN</name>
<comment type="caution">
    <text evidence="3">The sequence shown here is derived from an EMBL/GenBank/DDBJ whole genome shotgun (WGS) entry which is preliminary data.</text>
</comment>
<organism evidence="3 4">
    <name type="scientific">Streptomyces alkaliterrae</name>
    <dbReference type="NCBI Taxonomy" id="2213162"/>
    <lineage>
        <taxon>Bacteria</taxon>
        <taxon>Bacillati</taxon>
        <taxon>Actinomycetota</taxon>
        <taxon>Actinomycetes</taxon>
        <taxon>Kitasatosporales</taxon>
        <taxon>Streptomycetaceae</taxon>
        <taxon>Streptomyces</taxon>
    </lineage>
</organism>
<dbReference type="RefSeq" id="WP_143651549.1">
    <property type="nucleotide sequence ID" value="NZ_JABJWZ010000488.1"/>
</dbReference>
<dbReference type="Proteomes" id="UP000517765">
    <property type="component" value="Unassembled WGS sequence"/>
</dbReference>
<keyword evidence="4" id="KW-1185">Reference proteome</keyword>
<reference evidence="1" key="3">
    <citation type="journal article" name="Syst. Appl. Microbiol.">
        <title>Streptomyces alkaliterrae sp. nov., isolated from an alkaline soil, and emended descriptions of Streptomyces alkaliphilus, Streptomyces calidiresistens and Streptomyces durbertensis.</title>
        <authorList>
            <person name="Swiecimska M."/>
            <person name="Golinska P."/>
            <person name="Nouioui I."/>
            <person name="Wypij M."/>
            <person name="Rai M."/>
            <person name="Sangal V."/>
            <person name="Goodfellow M."/>
        </authorList>
    </citation>
    <scope>NUCLEOTIDE SEQUENCE</scope>
    <source>
        <strain evidence="1">OF3</strain>
        <strain evidence="2">OF8</strain>
    </source>
</reference>